<keyword evidence="1" id="KW-0472">Membrane</keyword>
<feature type="transmembrane region" description="Helical" evidence="1">
    <location>
        <begin position="7"/>
        <end position="32"/>
    </location>
</feature>
<organism evidence="2 3">
    <name type="scientific">Streptosporangium fragile</name>
    <dbReference type="NCBI Taxonomy" id="46186"/>
    <lineage>
        <taxon>Bacteria</taxon>
        <taxon>Bacillati</taxon>
        <taxon>Actinomycetota</taxon>
        <taxon>Actinomycetes</taxon>
        <taxon>Streptosporangiales</taxon>
        <taxon>Streptosporangiaceae</taxon>
        <taxon>Streptosporangium</taxon>
    </lineage>
</organism>
<keyword evidence="1" id="KW-0812">Transmembrane</keyword>
<evidence type="ECO:0000313" key="2">
    <source>
        <dbReference type="EMBL" id="GAA2876696.1"/>
    </source>
</evidence>
<feature type="transmembrane region" description="Helical" evidence="1">
    <location>
        <begin position="38"/>
        <end position="57"/>
    </location>
</feature>
<dbReference type="RefSeq" id="WP_344973085.1">
    <property type="nucleotide sequence ID" value="NZ_BAAAVI010000025.1"/>
</dbReference>
<keyword evidence="3" id="KW-1185">Reference proteome</keyword>
<dbReference type="Proteomes" id="UP001500831">
    <property type="component" value="Unassembled WGS sequence"/>
</dbReference>
<reference evidence="2 3" key="1">
    <citation type="journal article" date="2019" name="Int. J. Syst. Evol. Microbiol.">
        <title>The Global Catalogue of Microorganisms (GCM) 10K type strain sequencing project: providing services to taxonomists for standard genome sequencing and annotation.</title>
        <authorList>
            <consortium name="The Broad Institute Genomics Platform"/>
            <consortium name="The Broad Institute Genome Sequencing Center for Infectious Disease"/>
            <person name="Wu L."/>
            <person name="Ma J."/>
        </authorList>
    </citation>
    <scope>NUCLEOTIDE SEQUENCE [LARGE SCALE GENOMIC DNA]</scope>
    <source>
        <strain evidence="2 3">JCM 6242</strain>
    </source>
</reference>
<comment type="caution">
    <text evidence="2">The sequence shown here is derived from an EMBL/GenBank/DDBJ whole genome shotgun (WGS) entry which is preliminary data.</text>
</comment>
<accession>A0ABN3W0C9</accession>
<protein>
    <submittedName>
        <fullName evidence="2">Uncharacterized protein</fullName>
    </submittedName>
</protein>
<name>A0ABN3W0C9_9ACTN</name>
<dbReference type="EMBL" id="BAAAVI010000025">
    <property type="protein sequence ID" value="GAA2876696.1"/>
    <property type="molecule type" value="Genomic_DNA"/>
</dbReference>
<evidence type="ECO:0000256" key="1">
    <source>
        <dbReference type="SAM" id="Phobius"/>
    </source>
</evidence>
<sequence length="302" mass="30954">MGRKFKLGVVVAGVGVVIELAGVLGMATIWPFPWWGTPMLVAGGITMAAGIVMATAITQADMVRGMMSGLDAGQPGGGFGGRTGGGSGGKAGGGLFAMVNDMVRGNDDLLDGGVPATAVVVSMRDTGMTVNDMPMVAFELEVRGEGTAPYRVPHRETLPRLLVGAVLPGTLLAVMVDPVNPNRLTVDWGAFPDQAGPRATEYLSAADLIARGLPGTATVEGTFSTDGMTAENGDPIIGFALRVTPGTGGAPYQVRIGHRVPPAHLHRAVPGTRLPVRIAPEDPEKVAVDWDAAAAADLRGSV</sequence>
<proteinExistence type="predicted"/>
<evidence type="ECO:0000313" key="3">
    <source>
        <dbReference type="Proteomes" id="UP001500831"/>
    </source>
</evidence>
<keyword evidence="1" id="KW-1133">Transmembrane helix</keyword>
<gene>
    <name evidence="2" type="ORF">GCM10010517_37940</name>
</gene>